<dbReference type="InterPro" id="IPR016286">
    <property type="entry name" value="FUC_metazoa-typ"/>
</dbReference>
<accession>A0A840PAD5</accession>
<evidence type="ECO:0000256" key="5">
    <source>
        <dbReference type="ARBA" id="ARBA00022801"/>
    </source>
</evidence>
<sequence>MSRVAGLAEQRFGLFIHWGLYALPARHEWVKNRERLTDRQYQVYLEHFDPDLFNPEAWAAAAAEAGMRYMVLTTKHHDGFCLWDSGLTDYSVAATPYGKDLVGPITRAFRAAGLGVGFYYSLLDWHHPHFPLDELHPDWGRASGEGRDIAVYRRYLHGQVEELLTRYAPIDTLWFDFSYPTRCEGGKGRADWGSEELVELIRRLSPDTLINDRLDVPGDFVTPEQYQPFAPLPTTWEACQTLNGSWGYDRDNHDFKPVGLLVRMLVDTVSKDGNLLLNVGPNGRGELGPTALDTLRGIGRWMRLHKRSIHGAGPSAYTPPPDCRYTQRGDRLYAHVFAWPFDHLHLPDLAGKVRYAQFLHDASEVPRLDYGDRVPPGTLTLKLPVRRPDVAVPVIELFLD</sequence>
<dbReference type="PIRSF" id="PIRSF001092">
    <property type="entry name" value="Alpha-L-fucosidase"/>
    <property type="match status" value="1"/>
</dbReference>
<dbReference type="PRINTS" id="PR00741">
    <property type="entry name" value="GLHYDRLASE29"/>
</dbReference>
<feature type="domain" description="Glycoside hydrolase family 29 N-terminal" evidence="8">
    <location>
        <begin position="9"/>
        <end position="305"/>
    </location>
</feature>
<evidence type="ECO:0000256" key="6">
    <source>
        <dbReference type="ARBA" id="ARBA00023295"/>
    </source>
</evidence>
<dbReference type="Gene3D" id="3.20.20.80">
    <property type="entry name" value="Glycosidases"/>
    <property type="match status" value="1"/>
</dbReference>
<dbReference type="InterPro" id="IPR000933">
    <property type="entry name" value="Glyco_hydro_29"/>
</dbReference>
<gene>
    <name evidence="9" type="ORF">HNP84_008108</name>
</gene>
<dbReference type="RefSeq" id="WP_185055237.1">
    <property type="nucleotide sequence ID" value="NZ_BAABIX010000019.1"/>
</dbReference>
<feature type="site" description="May be important for catalysis" evidence="7">
    <location>
        <position position="239"/>
    </location>
</feature>
<comment type="caution">
    <text evidence="9">The sequence shown here is derived from an EMBL/GenBank/DDBJ whole genome shotgun (WGS) entry which is preliminary data.</text>
</comment>
<keyword evidence="10" id="KW-1185">Reference proteome</keyword>
<evidence type="ECO:0000256" key="3">
    <source>
        <dbReference type="ARBA" id="ARBA00012662"/>
    </source>
</evidence>
<comment type="similarity">
    <text evidence="2">Belongs to the glycosyl hydrolase 29 family.</text>
</comment>
<dbReference type="GO" id="GO:0006004">
    <property type="term" value="P:fucose metabolic process"/>
    <property type="evidence" value="ECO:0007669"/>
    <property type="project" value="InterPro"/>
</dbReference>
<dbReference type="GO" id="GO:0004560">
    <property type="term" value="F:alpha-L-fucosidase activity"/>
    <property type="evidence" value="ECO:0007669"/>
    <property type="project" value="UniProtKB-EC"/>
</dbReference>
<evidence type="ECO:0000256" key="4">
    <source>
        <dbReference type="ARBA" id="ARBA00022729"/>
    </source>
</evidence>
<reference evidence="9 10" key="1">
    <citation type="submission" date="2020-08" db="EMBL/GenBank/DDBJ databases">
        <title>Genomic Encyclopedia of Type Strains, Phase IV (KMG-IV): sequencing the most valuable type-strain genomes for metagenomic binning, comparative biology and taxonomic classification.</title>
        <authorList>
            <person name="Goeker M."/>
        </authorList>
    </citation>
    <scope>NUCLEOTIDE SEQUENCE [LARGE SCALE GENOMIC DNA]</scope>
    <source>
        <strain evidence="9 10">DSM 45615</strain>
    </source>
</reference>
<dbReference type="EC" id="3.2.1.51" evidence="3"/>
<keyword evidence="5 9" id="KW-0378">Hydrolase</keyword>
<dbReference type="PANTHER" id="PTHR10030">
    <property type="entry name" value="ALPHA-L-FUCOSIDASE"/>
    <property type="match status" value="1"/>
</dbReference>
<evidence type="ECO:0000259" key="8">
    <source>
        <dbReference type="Pfam" id="PF01120"/>
    </source>
</evidence>
<protein>
    <recommendedName>
        <fullName evidence="3">alpha-L-fucosidase</fullName>
        <ecNumber evidence="3">3.2.1.51</ecNumber>
    </recommendedName>
</protein>
<evidence type="ECO:0000256" key="7">
    <source>
        <dbReference type="PIRSR" id="PIRSR001092-1"/>
    </source>
</evidence>
<dbReference type="InterPro" id="IPR057739">
    <property type="entry name" value="Glyco_hydro_29_N"/>
</dbReference>
<dbReference type="GO" id="GO:0005764">
    <property type="term" value="C:lysosome"/>
    <property type="evidence" value="ECO:0007669"/>
    <property type="project" value="TreeGrafter"/>
</dbReference>
<dbReference type="InterPro" id="IPR017853">
    <property type="entry name" value="GH"/>
</dbReference>
<proteinExistence type="inferred from homology"/>
<evidence type="ECO:0000313" key="10">
    <source>
        <dbReference type="Proteomes" id="UP000578449"/>
    </source>
</evidence>
<keyword evidence="4" id="KW-0732">Signal</keyword>
<dbReference type="Pfam" id="PF01120">
    <property type="entry name" value="Alpha_L_fucos"/>
    <property type="match status" value="1"/>
</dbReference>
<evidence type="ECO:0000256" key="1">
    <source>
        <dbReference type="ARBA" id="ARBA00004071"/>
    </source>
</evidence>
<organism evidence="9 10">
    <name type="scientific">Thermocatellispora tengchongensis</name>
    <dbReference type="NCBI Taxonomy" id="1073253"/>
    <lineage>
        <taxon>Bacteria</taxon>
        <taxon>Bacillati</taxon>
        <taxon>Actinomycetota</taxon>
        <taxon>Actinomycetes</taxon>
        <taxon>Streptosporangiales</taxon>
        <taxon>Streptosporangiaceae</taxon>
        <taxon>Thermocatellispora</taxon>
    </lineage>
</organism>
<dbReference type="EMBL" id="JACHGN010000023">
    <property type="protein sequence ID" value="MBB5138354.1"/>
    <property type="molecule type" value="Genomic_DNA"/>
</dbReference>
<dbReference type="SUPFAM" id="SSF51445">
    <property type="entry name" value="(Trans)glycosidases"/>
    <property type="match status" value="1"/>
</dbReference>
<name>A0A840PAD5_9ACTN</name>
<evidence type="ECO:0000313" key="9">
    <source>
        <dbReference type="EMBL" id="MBB5138354.1"/>
    </source>
</evidence>
<keyword evidence="6 9" id="KW-0326">Glycosidase</keyword>
<dbReference type="PANTHER" id="PTHR10030:SF37">
    <property type="entry name" value="ALPHA-L-FUCOSIDASE-RELATED"/>
    <property type="match status" value="1"/>
</dbReference>
<dbReference type="Proteomes" id="UP000578449">
    <property type="component" value="Unassembled WGS sequence"/>
</dbReference>
<dbReference type="SMART" id="SM00812">
    <property type="entry name" value="Alpha_L_fucos"/>
    <property type="match status" value="1"/>
</dbReference>
<comment type="function">
    <text evidence="1">Alpha-L-fucosidase is responsible for hydrolyzing the alpha-1,6-linked fucose joined to the reducing-end N-acetylglucosamine of the carbohydrate moieties of glycoproteins.</text>
</comment>
<dbReference type="GO" id="GO:0016139">
    <property type="term" value="P:glycoside catabolic process"/>
    <property type="evidence" value="ECO:0007669"/>
    <property type="project" value="TreeGrafter"/>
</dbReference>
<dbReference type="AlphaFoldDB" id="A0A840PAD5"/>
<evidence type="ECO:0000256" key="2">
    <source>
        <dbReference type="ARBA" id="ARBA00007951"/>
    </source>
</evidence>